<name>A0A1D8P9C1_9FLAO</name>
<comment type="similarity">
    <text evidence="1">Belongs to the sulfotransferase 1 family.</text>
</comment>
<feature type="domain" description="Sulfotransferase" evidence="3">
    <location>
        <begin position="58"/>
        <end position="263"/>
    </location>
</feature>
<organism evidence="4 5">
    <name type="scientific">Urechidicola croceus</name>
    <dbReference type="NCBI Taxonomy" id="1850246"/>
    <lineage>
        <taxon>Bacteria</taxon>
        <taxon>Pseudomonadati</taxon>
        <taxon>Bacteroidota</taxon>
        <taxon>Flavobacteriia</taxon>
        <taxon>Flavobacteriales</taxon>
        <taxon>Flavobacteriaceae</taxon>
        <taxon>Urechidicola</taxon>
    </lineage>
</organism>
<evidence type="ECO:0000313" key="5">
    <source>
        <dbReference type="Proteomes" id="UP000176050"/>
    </source>
</evidence>
<dbReference type="InterPro" id="IPR000863">
    <property type="entry name" value="Sulfotransferase_dom"/>
</dbReference>
<dbReference type="KEGG" id="lul:LPB138_10965"/>
<dbReference type="SUPFAM" id="SSF52540">
    <property type="entry name" value="P-loop containing nucleoside triphosphate hydrolases"/>
    <property type="match status" value="1"/>
</dbReference>
<dbReference type="Proteomes" id="UP000176050">
    <property type="component" value="Chromosome"/>
</dbReference>
<evidence type="ECO:0000256" key="2">
    <source>
        <dbReference type="ARBA" id="ARBA00022679"/>
    </source>
</evidence>
<dbReference type="RefSeq" id="WP_070237330.1">
    <property type="nucleotide sequence ID" value="NZ_CP017478.1"/>
</dbReference>
<dbReference type="STRING" id="1850246.LPB138_10965"/>
<dbReference type="Gene3D" id="3.40.50.300">
    <property type="entry name" value="P-loop containing nucleotide triphosphate hydrolases"/>
    <property type="match status" value="1"/>
</dbReference>
<accession>A0A1D8P9C1</accession>
<dbReference type="GO" id="GO:0008146">
    <property type="term" value="F:sulfotransferase activity"/>
    <property type="evidence" value="ECO:0007669"/>
    <property type="project" value="InterPro"/>
</dbReference>
<protein>
    <recommendedName>
        <fullName evidence="3">Sulfotransferase domain-containing protein</fullName>
    </recommendedName>
</protein>
<evidence type="ECO:0000313" key="4">
    <source>
        <dbReference type="EMBL" id="AOW21166.1"/>
    </source>
</evidence>
<dbReference type="Pfam" id="PF00685">
    <property type="entry name" value="Sulfotransfer_1"/>
    <property type="match status" value="1"/>
</dbReference>
<sequence length="274" mass="33163">MKFKIFKNKLEQFTRLIYVNSITKLNGSILLVEFPKSGGTWLGQLISNYLKIPFPRNQFPTIKKSMYHSHYLPKYSIHKNKKIIYLVRDGRDVIISLYYHQLLWNDKNKLTPKNVNYHRSKVPFDNYEDVKSNMSEFIKYTFEHTPSKLQHFTHMGNWYEYNTLWLNEMKVNKNIYLVKYEDLLEKPYSTLETMFKEFFGDKNINKDELQKVIDKFSFENQTKRKKGEENASSFLRKGIKGDWKNYFGEEEKLLFKKYTKNLLVELDYEKNINW</sequence>
<gene>
    <name evidence="4" type="ORF">LPB138_10965</name>
</gene>
<keyword evidence="2" id="KW-0808">Transferase</keyword>
<evidence type="ECO:0000256" key="1">
    <source>
        <dbReference type="ARBA" id="ARBA00005771"/>
    </source>
</evidence>
<reference evidence="4 5" key="1">
    <citation type="submission" date="2016-10" db="EMBL/GenBank/DDBJ databases">
        <title>Lutibacter sp. LPB0138, isolated from marine gastropod.</title>
        <authorList>
            <person name="Kim E."/>
            <person name="Yi H."/>
        </authorList>
    </citation>
    <scope>NUCLEOTIDE SEQUENCE [LARGE SCALE GENOMIC DNA]</scope>
    <source>
        <strain evidence="4 5">LPB0138</strain>
    </source>
</reference>
<dbReference type="PANTHER" id="PTHR11783">
    <property type="entry name" value="SULFOTRANSFERASE SULT"/>
    <property type="match status" value="1"/>
</dbReference>
<evidence type="ECO:0000259" key="3">
    <source>
        <dbReference type="Pfam" id="PF00685"/>
    </source>
</evidence>
<dbReference type="AlphaFoldDB" id="A0A1D8P9C1"/>
<dbReference type="InterPro" id="IPR027417">
    <property type="entry name" value="P-loop_NTPase"/>
</dbReference>
<dbReference type="EMBL" id="CP017478">
    <property type="protein sequence ID" value="AOW21166.1"/>
    <property type="molecule type" value="Genomic_DNA"/>
</dbReference>
<proteinExistence type="inferred from homology"/>
<dbReference type="OrthoDB" id="1437579at2"/>
<keyword evidence="5" id="KW-1185">Reference proteome</keyword>